<evidence type="ECO:0000313" key="7">
    <source>
        <dbReference type="EMBL" id="MBS4104744.1"/>
    </source>
</evidence>
<dbReference type="PANTHER" id="PTHR13710">
    <property type="entry name" value="DNA HELICASE RECQ FAMILY MEMBER"/>
    <property type="match status" value="1"/>
</dbReference>
<evidence type="ECO:0000313" key="9">
    <source>
        <dbReference type="Proteomes" id="UP000676853"/>
    </source>
</evidence>
<sequence>TVADAERLVDGIRAVHGPGYPVAAYTGKLDPDTRARLEDALRANEIKALVATSALGMGFDKPDLGFVVHVGSPPSPVSYYQQVGRAGRAIDHAVVALLPSESDAGVWDYFATATIPDPQQMDRVLAALAEDETGGGQS</sequence>
<evidence type="ECO:0000256" key="4">
    <source>
        <dbReference type="ARBA" id="ARBA00034617"/>
    </source>
</evidence>
<keyword evidence="3" id="KW-0413">Isomerase</keyword>
<protein>
    <recommendedName>
        <fullName evidence="5">DNA 3'-5' helicase</fullName>
        <ecNumber evidence="5">5.6.2.4</ecNumber>
    </recommendedName>
</protein>
<gene>
    <name evidence="7" type="ORF">KFZ73_26370</name>
    <name evidence="8" type="ORF">KFZ73_26375</name>
</gene>
<dbReference type="InterPro" id="IPR027417">
    <property type="entry name" value="P-loop_NTPase"/>
</dbReference>
<dbReference type="Pfam" id="PF00271">
    <property type="entry name" value="Helicase_C"/>
    <property type="match status" value="1"/>
</dbReference>
<feature type="non-terminal residue" evidence="7">
    <location>
        <position position="1"/>
    </location>
</feature>
<dbReference type="EMBL" id="JAGXOE010000435">
    <property type="protein sequence ID" value="MBS4104744.1"/>
    <property type="molecule type" value="Genomic_DNA"/>
</dbReference>
<feature type="domain" description="Helicase C-terminal" evidence="6">
    <location>
        <begin position="1"/>
        <end position="136"/>
    </location>
</feature>
<accession>A0ABS5NKC9</accession>
<evidence type="ECO:0000259" key="6">
    <source>
        <dbReference type="PROSITE" id="PS51194"/>
    </source>
</evidence>
<reference evidence="7 9" key="1">
    <citation type="submission" date="2021-04" db="EMBL/GenBank/DDBJ databases">
        <title>Whole genome sequence analysis of a thiophenic sulfur metabolizing bacteria.</title>
        <authorList>
            <person name="Akhtar N."/>
            <person name="Akram J."/>
            <person name="Aslam A."/>
        </authorList>
    </citation>
    <scope>NUCLEOTIDE SEQUENCE [LARGE SCALE GENOMIC DNA]</scope>
    <source>
        <strain evidence="7 9">3OW</strain>
    </source>
</reference>
<evidence type="ECO:0000256" key="1">
    <source>
        <dbReference type="ARBA" id="ARBA00005446"/>
    </source>
</evidence>
<keyword evidence="9" id="KW-1185">Reference proteome</keyword>
<dbReference type="SMART" id="SM00490">
    <property type="entry name" value="HELICc"/>
    <property type="match status" value="1"/>
</dbReference>
<comment type="similarity">
    <text evidence="1">Belongs to the helicase family. RecQ subfamily.</text>
</comment>
<dbReference type="SUPFAM" id="SSF52540">
    <property type="entry name" value="P-loop containing nucleoside triphosphate hydrolases"/>
    <property type="match status" value="1"/>
</dbReference>
<keyword evidence="7" id="KW-0378">Hydrolase</keyword>
<dbReference type="Gene3D" id="3.40.50.300">
    <property type="entry name" value="P-loop containing nucleotide triphosphate hydrolases"/>
    <property type="match status" value="1"/>
</dbReference>
<dbReference type="EMBL" id="JAGXOE010000436">
    <property type="protein sequence ID" value="MBS4104745.1"/>
    <property type="molecule type" value="Genomic_DNA"/>
</dbReference>
<dbReference type="PROSITE" id="PS51194">
    <property type="entry name" value="HELICASE_CTER"/>
    <property type="match status" value="1"/>
</dbReference>
<evidence type="ECO:0000313" key="8">
    <source>
        <dbReference type="EMBL" id="MBS4104745.1"/>
    </source>
</evidence>
<comment type="caution">
    <text evidence="7">The sequence shown here is derived from an EMBL/GenBank/DDBJ whole genome shotgun (WGS) entry which is preliminary data.</text>
</comment>
<feature type="non-terminal residue" evidence="7">
    <location>
        <position position="138"/>
    </location>
</feature>
<evidence type="ECO:0000256" key="3">
    <source>
        <dbReference type="ARBA" id="ARBA00023235"/>
    </source>
</evidence>
<evidence type="ECO:0000256" key="2">
    <source>
        <dbReference type="ARBA" id="ARBA00023125"/>
    </source>
</evidence>
<keyword evidence="2" id="KW-0238">DNA-binding</keyword>
<dbReference type="EC" id="5.6.2.4" evidence="5"/>
<comment type="catalytic activity">
    <reaction evidence="4">
        <text>Couples ATP hydrolysis with the unwinding of duplex DNA by translocating in the 3'-5' direction.</text>
        <dbReference type="EC" id="5.6.2.4"/>
    </reaction>
</comment>
<name>A0ABS5NKC9_TSUPA</name>
<keyword evidence="7" id="KW-0347">Helicase</keyword>
<organism evidence="7 9">
    <name type="scientific">Tsukamurella paurometabola</name>
    <name type="common">Corynebacterium paurometabolum</name>
    <dbReference type="NCBI Taxonomy" id="2061"/>
    <lineage>
        <taxon>Bacteria</taxon>
        <taxon>Bacillati</taxon>
        <taxon>Actinomycetota</taxon>
        <taxon>Actinomycetes</taxon>
        <taxon>Mycobacteriales</taxon>
        <taxon>Tsukamurellaceae</taxon>
        <taxon>Tsukamurella</taxon>
    </lineage>
</organism>
<dbReference type="GO" id="GO:0004386">
    <property type="term" value="F:helicase activity"/>
    <property type="evidence" value="ECO:0007669"/>
    <property type="project" value="UniProtKB-KW"/>
</dbReference>
<keyword evidence="7" id="KW-0547">Nucleotide-binding</keyword>
<proteinExistence type="inferred from homology"/>
<dbReference type="PANTHER" id="PTHR13710:SF105">
    <property type="entry name" value="ATP-DEPENDENT DNA HELICASE Q1"/>
    <property type="match status" value="1"/>
</dbReference>
<dbReference type="InterPro" id="IPR001650">
    <property type="entry name" value="Helicase_C-like"/>
</dbReference>
<dbReference type="RefSeq" id="WP_283250561.1">
    <property type="nucleotide sequence ID" value="NZ_JAGXOE010000435.1"/>
</dbReference>
<keyword evidence="7" id="KW-0067">ATP-binding</keyword>
<dbReference type="Proteomes" id="UP000676853">
    <property type="component" value="Unassembled WGS sequence"/>
</dbReference>
<evidence type="ECO:0000256" key="5">
    <source>
        <dbReference type="ARBA" id="ARBA00034808"/>
    </source>
</evidence>